<feature type="compositionally biased region" description="Basic and acidic residues" evidence="1">
    <location>
        <begin position="196"/>
        <end position="206"/>
    </location>
</feature>
<evidence type="ECO:0000256" key="2">
    <source>
        <dbReference type="SAM" id="SignalP"/>
    </source>
</evidence>
<gene>
    <name evidence="4" type="ORF">QR98_0056070</name>
    <name evidence="3" type="ORF">SSS_3283</name>
</gene>
<dbReference type="EMBL" id="WVUK01000005">
    <property type="protein sequence ID" value="KAF7496572.1"/>
    <property type="molecule type" value="Genomic_DNA"/>
</dbReference>
<dbReference type="EMBL" id="JXLN01011334">
    <property type="protein sequence ID" value="KPM07122.1"/>
    <property type="molecule type" value="Genomic_DNA"/>
</dbReference>
<dbReference type="Proteomes" id="UP000616769">
    <property type="component" value="Unassembled WGS sequence"/>
</dbReference>
<dbReference type="Proteomes" id="UP000070412">
    <property type="component" value="Unassembled WGS sequence"/>
</dbReference>
<accession>A0A132A830</accession>
<dbReference type="AlphaFoldDB" id="A0A132A830"/>
<evidence type="ECO:0000313" key="7">
    <source>
        <dbReference type="Proteomes" id="UP000616769"/>
    </source>
</evidence>
<keyword evidence="6" id="KW-1185">Reference proteome</keyword>
<feature type="signal peptide" evidence="2">
    <location>
        <begin position="1"/>
        <end position="19"/>
    </location>
</feature>
<keyword evidence="2" id="KW-0732">Signal</keyword>
<evidence type="ECO:0000313" key="5">
    <source>
        <dbReference type="EnsemblMetazoa" id="KAF7496572.1"/>
    </source>
</evidence>
<reference evidence="4 7" key="1">
    <citation type="journal article" date="2015" name="Parasit. Vectors">
        <title>Draft genome of the scabies mite.</title>
        <authorList>
            <person name="Rider S.D.Jr."/>
            <person name="Morgan M.S."/>
            <person name="Arlian L.G."/>
        </authorList>
    </citation>
    <scope>NUCLEOTIDE SEQUENCE [LARGE SCALE GENOMIC DNA]</scope>
    <source>
        <strain evidence="4">Arlian Lab</strain>
    </source>
</reference>
<name>A0A132A830_SARSC</name>
<evidence type="ECO:0000313" key="6">
    <source>
        <dbReference type="Proteomes" id="UP000070412"/>
    </source>
</evidence>
<reference evidence="5" key="4">
    <citation type="submission" date="2022-06" db="UniProtKB">
        <authorList>
            <consortium name="EnsemblMetazoa"/>
        </authorList>
    </citation>
    <scope>IDENTIFICATION</scope>
</reference>
<reference evidence="3" key="3">
    <citation type="submission" date="2020-01" db="EMBL/GenBank/DDBJ databases">
        <authorList>
            <person name="Korhonen P.K.K."/>
            <person name="Guangxu M.G."/>
            <person name="Wang T.W."/>
            <person name="Stroehlein A.J.S."/>
            <person name="Young N.D."/>
            <person name="Ang C.-S.A."/>
            <person name="Fernando D.W.F."/>
            <person name="Lu H.L."/>
            <person name="Taylor S.T."/>
            <person name="Ehtesham M.E.M."/>
            <person name="Najaraj S.H.N."/>
            <person name="Harsha G.H.G."/>
            <person name="Madugundu A.M."/>
            <person name="Renuse S.R."/>
            <person name="Holt D.H."/>
            <person name="Pandey A.P."/>
            <person name="Papenfuss A.P."/>
            <person name="Gasser R.B.G."/>
            <person name="Fischer K.F."/>
        </authorList>
    </citation>
    <scope>NUCLEOTIDE SEQUENCE</scope>
    <source>
        <strain evidence="3">SSS_KF_BRIS2020</strain>
    </source>
</reference>
<evidence type="ECO:0000313" key="3">
    <source>
        <dbReference type="EMBL" id="KAF7496572.1"/>
    </source>
</evidence>
<organism evidence="4 7">
    <name type="scientific">Sarcoptes scabiei</name>
    <name type="common">Itch mite</name>
    <name type="synonym">Acarus scabiei</name>
    <dbReference type="NCBI Taxonomy" id="52283"/>
    <lineage>
        <taxon>Eukaryota</taxon>
        <taxon>Metazoa</taxon>
        <taxon>Ecdysozoa</taxon>
        <taxon>Arthropoda</taxon>
        <taxon>Chelicerata</taxon>
        <taxon>Arachnida</taxon>
        <taxon>Acari</taxon>
        <taxon>Acariformes</taxon>
        <taxon>Sarcoptiformes</taxon>
        <taxon>Astigmata</taxon>
        <taxon>Psoroptidia</taxon>
        <taxon>Sarcoptoidea</taxon>
        <taxon>Sarcoptidae</taxon>
        <taxon>Sarcoptinae</taxon>
        <taxon>Sarcoptes</taxon>
    </lineage>
</organism>
<protein>
    <submittedName>
        <fullName evidence="4 5">Uncharacterized protein</fullName>
    </submittedName>
</protein>
<evidence type="ECO:0000256" key="1">
    <source>
        <dbReference type="SAM" id="MobiDB-lite"/>
    </source>
</evidence>
<sequence length="206" mass="23237">MRSTLVIAVLSSVIVLAFGQMMMQETQTQWQDSDDAVHGRVVRVPYEYSSHNQEYGYGGNEGWGKYGSQMQPTNSYKPQYGYHSQHNHFPQQQPQIQTVYKNFMHPCQLVSALGMIRNRAMQPLQKHHHRKPCNHYDLERIVDMINVLMATVSKTSNCGLSQLGFAGGSTDPMGFRLTKDVSQLEAEQSATAQADEASKSSVKNEH</sequence>
<proteinExistence type="predicted"/>
<reference evidence="6" key="2">
    <citation type="journal article" date="2020" name="PLoS Negl. Trop. Dis.">
        <title>High-quality nuclear genome for Sarcoptes scabiei-A critical resource for a neglected parasite.</title>
        <authorList>
            <person name="Korhonen P.K."/>
            <person name="Gasser R.B."/>
            <person name="Ma G."/>
            <person name="Wang T."/>
            <person name="Stroehlein A.J."/>
            <person name="Young N.D."/>
            <person name="Ang C.S."/>
            <person name="Fernando D.D."/>
            <person name="Lu H.C."/>
            <person name="Taylor S."/>
            <person name="Reynolds S.L."/>
            <person name="Mofiz E."/>
            <person name="Najaraj S.H."/>
            <person name="Gowda H."/>
            <person name="Madugundu A."/>
            <person name="Renuse S."/>
            <person name="Holt D."/>
            <person name="Pandey A."/>
            <person name="Papenfuss A.T."/>
            <person name="Fischer K."/>
        </authorList>
    </citation>
    <scope>NUCLEOTIDE SEQUENCE [LARGE SCALE GENOMIC DNA]</scope>
</reference>
<dbReference type="EnsemblMetazoa" id="SSS_3283s_mrna">
    <property type="protein sequence ID" value="KAF7496572.1"/>
    <property type="gene ID" value="SSS_3283"/>
</dbReference>
<dbReference type="VEuPathDB" id="VectorBase:SSCA009403"/>
<evidence type="ECO:0000313" key="4">
    <source>
        <dbReference type="EMBL" id="KPM07122.1"/>
    </source>
</evidence>
<feature type="region of interest" description="Disordered" evidence="1">
    <location>
        <begin position="184"/>
        <end position="206"/>
    </location>
</feature>
<feature type="chain" id="PRO_5007287471" evidence="2">
    <location>
        <begin position="20"/>
        <end position="206"/>
    </location>
</feature>